<dbReference type="InterPro" id="IPR029058">
    <property type="entry name" value="AB_hydrolase_fold"/>
</dbReference>
<accession>A0ABV0BEC2</accession>
<proteinExistence type="predicted"/>
<dbReference type="InterPro" id="IPR000073">
    <property type="entry name" value="AB_hydrolase_1"/>
</dbReference>
<keyword evidence="2" id="KW-0378">Hydrolase</keyword>
<gene>
    <name evidence="2" type="ORF">TPR58_21890</name>
</gene>
<dbReference type="RefSeq" id="WP_346248890.1">
    <property type="nucleotide sequence ID" value="NZ_JBDIZK010000018.1"/>
</dbReference>
<sequence length="282" mass="30039">MSAPSAPPPDIDRAFLRLAEGLVHYRHAGDPAAPGLPLYMAHAGPGSSLGLARLAGELARTRRVIAPDMLGNGDSDPPATAEGDIAYYADCAVRILDALGIAKVDFYGSHTGAMIGVELARSHPDRVGKLILDGVMLLDAADRTRMLARYAPPKRPDDHGGQFAWAYQFCRDMVLFYPYFDRDAAHRTGNGVPSPEALHPFVVDLLKALTTYHCAYRAAFSYDMAQALAASRHAMLLVCSAGDPTHGDLPKACALRPDADAELFRASASVAAIAARLAAFLG</sequence>
<dbReference type="PANTHER" id="PTHR43798:SF33">
    <property type="entry name" value="HYDROLASE, PUTATIVE (AFU_ORTHOLOGUE AFUA_2G14860)-RELATED"/>
    <property type="match status" value="1"/>
</dbReference>
<protein>
    <submittedName>
        <fullName evidence="2">Alpha/beta fold hydrolase</fullName>
    </submittedName>
</protein>
<feature type="domain" description="AB hydrolase-1" evidence="1">
    <location>
        <begin position="37"/>
        <end position="142"/>
    </location>
</feature>
<comment type="caution">
    <text evidence="2">The sequence shown here is derived from an EMBL/GenBank/DDBJ whole genome shotgun (WGS) entry which is preliminary data.</text>
</comment>
<dbReference type="GO" id="GO:0016787">
    <property type="term" value="F:hydrolase activity"/>
    <property type="evidence" value="ECO:0007669"/>
    <property type="project" value="UniProtKB-KW"/>
</dbReference>
<dbReference type="PRINTS" id="PR00111">
    <property type="entry name" value="ABHYDROLASE"/>
</dbReference>
<evidence type="ECO:0000259" key="1">
    <source>
        <dbReference type="Pfam" id="PF00561"/>
    </source>
</evidence>
<dbReference type="Gene3D" id="3.40.50.1820">
    <property type="entry name" value="alpha/beta hydrolase"/>
    <property type="match status" value="1"/>
</dbReference>
<name>A0ABV0BEC2_9SPHN</name>
<dbReference type="PANTHER" id="PTHR43798">
    <property type="entry name" value="MONOACYLGLYCEROL LIPASE"/>
    <property type="match status" value="1"/>
</dbReference>
<dbReference type="InterPro" id="IPR050266">
    <property type="entry name" value="AB_hydrolase_sf"/>
</dbReference>
<keyword evidence="3" id="KW-1185">Reference proteome</keyword>
<evidence type="ECO:0000313" key="3">
    <source>
        <dbReference type="Proteomes" id="UP001427805"/>
    </source>
</evidence>
<evidence type="ECO:0000313" key="2">
    <source>
        <dbReference type="EMBL" id="MEN3749839.1"/>
    </source>
</evidence>
<dbReference type="EMBL" id="JBDIZK010000018">
    <property type="protein sequence ID" value="MEN3749839.1"/>
    <property type="molecule type" value="Genomic_DNA"/>
</dbReference>
<reference evidence="2 3" key="1">
    <citation type="submission" date="2024-05" db="EMBL/GenBank/DDBJ databases">
        <title>Sphingomonas sp. HF-S3 16S ribosomal RNA gene Genome sequencing and assembly.</title>
        <authorList>
            <person name="Lee H."/>
        </authorList>
    </citation>
    <scope>NUCLEOTIDE SEQUENCE [LARGE SCALE GENOMIC DNA]</scope>
    <source>
        <strain evidence="2 3">HF-S3</strain>
    </source>
</reference>
<dbReference type="SUPFAM" id="SSF53474">
    <property type="entry name" value="alpha/beta-Hydrolases"/>
    <property type="match status" value="1"/>
</dbReference>
<organism evidence="2 3">
    <name type="scientific">Sphingomonas rustica</name>
    <dbReference type="NCBI Taxonomy" id="3103142"/>
    <lineage>
        <taxon>Bacteria</taxon>
        <taxon>Pseudomonadati</taxon>
        <taxon>Pseudomonadota</taxon>
        <taxon>Alphaproteobacteria</taxon>
        <taxon>Sphingomonadales</taxon>
        <taxon>Sphingomonadaceae</taxon>
        <taxon>Sphingomonas</taxon>
    </lineage>
</organism>
<dbReference type="Proteomes" id="UP001427805">
    <property type="component" value="Unassembled WGS sequence"/>
</dbReference>
<dbReference type="Pfam" id="PF00561">
    <property type="entry name" value="Abhydrolase_1"/>
    <property type="match status" value="1"/>
</dbReference>